<dbReference type="RefSeq" id="WP_345597937.1">
    <property type="nucleotide sequence ID" value="NZ_BAABCQ010000289.1"/>
</dbReference>
<evidence type="ECO:0000256" key="3">
    <source>
        <dbReference type="ARBA" id="ARBA00022806"/>
    </source>
</evidence>
<gene>
    <name evidence="11" type="ORF">GCM10022384_69220</name>
</gene>
<evidence type="ECO:0000256" key="2">
    <source>
        <dbReference type="ARBA" id="ARBA00022801"/>
    </source>
</evidence>
<dbReference type="InterPro" id="IPR027417">
    <property type="entry name" value="P-loop_NTPase"/>
</dbReference>
<evidence type="ECO:0000256" key="9">
    <source>
        <dbReference type="PROSITE-ProRule" id="PRU00560"/>
    </source>
</evidence>
<keyword evidence="2 9" id="KW-0378">Hydrolase</keyword>
<evidence type="ECO:0000256" key="1">
    <source>
        <dbReference type="ARBA" id="ARBA00022741"/>
    </source>
</evidence>
<dbReference type="Gene3D" id="3.40.50.300">
    <property type="entry name" value="P-loop containing nucleotide triphosphate hydrolases"/>
    <property type="match status" value="2"/>
</dbReference>
<dbReference type="GO" id="GO:0004527">
    <property type="term" value="F:exonuclease activity"/>
    <property type="evidence" value="ECO:0007669"/>
    <property type="project" value="UniProtKB-KW"/>
</dbReference>
<evidence type="ECO:0000256" key="7">
    <source>
        <dbReference type="ARBA" id="ARBA00034808"/>
    </source>
</evidence>
<keyword evidence="11" id="KW-0540">Nuclease</keyword>
<evidence type="ECO:0000256" key="6">
    <source>
        <dbReference type="ARBA" id="ARBA00034617"/>
    </source>
</evidence>
<evidence type="ECO:0000313" key="11">
    <source>
        <dbReference type="EMBL" id="GAA4016134.1"/>
    </source>
</evidence>
<evidence type="ECO:0000259" key="10">
    <source>
        <dbReference type="PROSITE" id="PS51198"/>
    </source>
</evidence>
<dbReference type="Pfam" id="PF13538">
    <property type="entry name" value="UvrD_C_2"/>
    <property type="match status" value="1"/>
</dbReference>
<keyword evidence="5" id="KW-0413">Isomerase</keyword>
<protein>
    <recommendedName>
        <fullName evidence="7">DNA 3'-5' helicase</fullName>
        <ecNumber evidence="7">5.6.2.4</ecNumber>
    </recommendedName>
</protein>
<sequence length="683" mass="76854">MTPESSDAYQAEAGHLAATLRRLERKIESVTETVETHDSNYRGVKAYMADNRGEIDPAEMYQNELLLRDIDAEGAHAMRLRERLESMRESPYFARLDFTSDVTRTREAHYIGRNALQDAEGTAVVDWRSPLGGVYYEAELGWTSYEAPAGRIGGQIERKRQIKIEDGLLRFAVDTADAVRDEILLEEIGRTTDAHMRSIIATIQREQNAIIRNESDRTLVIQGVAGSGKTSIALHRIAYLLYRRRGRLKAENMAIVSPNGLFAEYVSDVLPELGEEQVASLDLASVARAQLLRHRLRFTDPVDPVEPGDDAARERASGKSTSSFHRWLERAVDEAVPLCFEPLDLRIKGCRVETEELRGLYERMASLPVRTRLREMAEFICRRDRQDRAFATTYPRPGEVAKALTAMLTVKSVRALYRELFRREDAPTTFRVPTAGTLEWADVYPFLFVAARFDGLDVDERIQHLMIDEMQDYSPTQYAVLRQLFRCDMTVLGDVGQALGNTENYTLDDLAGLFDDARVMELNRSYRSTTEIMGFASKIRGHQIATIDRHGDEPQVLGFDTSESEAGWIAEEIGRFRAAERGRLSVITKSRSQAQLLRRRLSEKLDGILLATADSCGVLGHDITVIPVTLAKGLEFDEVIVARASAQEYSSAADRSLLYIACTRALHRLTVTHAGLPSPHLPR</sequence>
<dbReference type="PROSITE" id="PS51198">
    <property type="entry name" value="UVRD_HELICASE_ATP_BIND"/>
    <property type="match status" value="1"/>
</dbReference>
<comment type="catalytic activity">
    <reaction evidence="6">
        <text>Couples ATP hydrolysis with the unwinding of duplex DNA by translocating in the 3'-5' direction.</text>
        <dbReference type="EC" id="5.6.2.4"/>
    </reaction>
</comment>
<keyword evidence="3 9" id="KW-0347">Helicase</keyword>
<name>A0ABP7STL8_9ACTN</name>
<comment type="caution">
    <text evidence="11">The sequence shown here is derived from an EMBL/GenBank/DDBJ whole genome shotgun (WGS) entry which is preliminary data.</text>
</comment>
<organism evidence="11 12">
    <name type="scientific">Streptomyces marokkonensis</name>
    <dbReference type="NCBI Taxonomy" id="324855"/>
    <lineage>
        <taxon>Bacteria</taxon>
        <taxon>Bacillati</taxon>
        <taxon>Actinomycetota</taxon>
        <taxon>Actinomycetes</taxon>
        <taxon>Kitasatosporales</taxon>
        <taxon>Streptomycetaceae</taxon>
        <taxon>Streptomyces</taxon>
    </lineage>
</organism>
<feature type="domain" description="UvrD-like helicase ATP-binding" evidence="10">
    <location>
        <begin position="202"/>
        <end position="529"/>
    </location>
</feature>
<dbReference type="SUPFAM" id="SSF52540">
    <property type="entry name" value="P-loop containing nucleoside triphosphate hydrolases"/>
    <property type="match status" value="1"/>
</dbReference>
<dbReference type="EMBL" id="BAABCQ010000289">
    <property type="protein sequence ID" value="GAA4016134.1"/>
    <property type="molecule type" value="Genomic_DNA"/>
</dbReference>
<dbReference type="Proteomes" id="UP001500034">
    <property type="component" value="Unassembled WGS sequence"/>
</dbReference>
<accession>A0ABP7STL8</accession>
<reference evidence="12" key="1">
    <citation type="journal article" date="2019" name="Int. J. Syst. Evol. Microbiol.">
        <title>The Global Catalogue of Microorganisms (GCM) 10K type strain sequencing project: providing services to taxonomists for standard genome sequencing and annotation.</title>
        <authorList>
            <consortium name="The Broad Institute Genomics Platform"/>
            <consortium name="The Broad Institute Genome Sequencing Center for Infectious Disease"/>
            <person name="Wu L."/>
            <person name="Ma J."/>
        </authorList>
    </citation>
    <scope>NUCLEOTIDE SEQUENCE [LARGE SCALE GENOMIC DNA]</scope>
    <source>
        <strain evidence="12">JCM 17027</strain>
    </source>
</reference>
<keyword evidence="4 9" id="KW-0067">ATP-binding</keyword>
<evidence type="ECO:0000256" key="5">
    <source>
        <dbReference type="ARBA" id="ARBA00023235"/>
    </source>
</evidence>
<dbReference type="PANTHER" id="PTHR11070:SF17">
    <property type="entry name" value="DNA HELICASE IV"/>
    <property type="match status" value="1"/>
</dbReference>
<dbReference type="Pfam" id="PF13361">
    <property type="entry name" value="UvrD_C"/>
    <property type="match status" value="1"/>
</dbReference>
<dbReference type="InterPro" id="IPR014016">
    <property type="entry name" value="UvrD-like_ATP-bd"/>
</dbReference>
<evidence type="ECO:0000256" key="8">
    <source>
        <dbReference type="ARBA" id="ARBA00048988"/>
    </source>
</evidence>
<dbReference type="InterPro" id="IPR027785">
    <property type="entry name" value="UvrD-like_helicase_C"/>
</dbReference>
<feature type="binding site" evidence="9">
    <location>
        <begin position="223"/>
        <end position="230"/>
    </location>
    <ligand>
        <name>ATP</name>
        <dbReference type="ChEBI" id="CHEBI:30616"/>
    </ligand>
</feature>
<dbReference type="InterPro" id="IPR014017">
    <property type="entry name" value="DNA_helicase_UvrD-like_C"/>
</dbReference>
<keyword evidence="11" id="KW-0269">Exonuclease</keyword>
<dbReference type="InterPro" id="IPR000212">
    <property type="entry name" value="DNA_helicase_UvrD/REP"/>
</dbReference>
<evidence type="ECO:0000313" key="12">
    <source>
        <dbReference type="Proteomes" id="UP001500034"/>
    </source>
</evidence>
<comment type="catalytic activity">
    <reaction evidence="8">
        <text>ATP + H2O = ADP + phosphate + H(+)</text>
        <dbReference type="Rhea" id="RHEA:13065"/>
        <dbReference type="ChEBI" id="CHEBI:15377"/>
        <dbReference type="ChEBI" id="CHEBI:15378"/>
        <dbReference type="ChEBI" id="CHEBI:30616"/>
        <dbReference type="ChEBI" id="CHEBI:43474"/>
        <dbReference type="ChEBI" id="CHEBI:456216"/>
        <dbReference type="EC" id="5.6.2.4"/>
    </reaction>
</comment>
<dbReference type="PANTHER" id="PTHR11070">
    <property type="entry name" value="UVRD / RECB / PCRA DNA HELICASE FAMILY MEMBER"/>
    <property type="match status" value="1"/>
</dbReference>
<keyword evidence="12" id="KW-1185">Reference proteome</keyword>
<evidence type="ECO:0000256" key="4">
    <source>
        <dbReference type="ARBA" id="ARBA00022840"/>
    </source>
</evidence>
<keyword evidence="1 9" id="KW-0547">Nucleotide-binding</keyword>
<dbReference type="Pfam" id="PF13245">
    <property type="entry name" value="AAA_19"/>
    <property type="match status" value="1"/>
</dbReference>
<proteinExistence type="predicted"/>
<dbReference type="EC" id="5.6.2.4" evidence="7"/>